<evidence type="ECO:0000256" key="2">
    <source>
        <dbReference type="ARBA" id="ARBA00022670"/>
    </source>
</evidence>
<sequence>MFLETHPSLLRKKFEVCVLDPEIFSKAEELLNEKNKRKLSAQSIDKETKRKKTERQGEENRKSSTNLGSPQSISPIPTPDGSSKRDPMDNRHLGFEFPALAKREDDKVLALVDAWEGLPTLSAPKDEALLEDKRLHKTYFHYKNPGEGVVVYVYDIGFNLDNEEFRDLQLQEGVLRSGDLRFDFLSDIAEHGDHHGGLMIDKIAGKYAGIAQRARIVIATMVEGAAVITFFSQIGALLSVYDDIMDRYVNLDIPCIINFSVAFTLARFDRDSPDIEYGDKLAGTISDIFSKLMDLDNVIIVSAAGNGKPGKPINTYPARLGLDLPDRKNQVVVGGTRVDGLNMFQYDTNMPNFVWAPGENVWVYGHKDPNTIVEPVSGTSLAAAAVSGMLAMYISRDIDSNTRTEDAVTKLKTLSWKRNPNGVPIIHNGITPDQWPAAFEPIDDMIEI</sequence>
<reference evidence="7 8" key="1">
    <citation type="submission" date="2019-10" db="EMBL/GenBank/DDBJ databases">
        <authorList>
            <person name="Palmer J.M."/>
        </authorList>
    </citation>
    <scope>NUCLEOTIDE SEQUENCE [LARGE SCALE GENOMIC DNA]</scope>
    <source>
        <strain evidence="7 8">TWF506</strain>
    </source>
</reference>
<keyword evidence="2" id="KW-0645">Protease</keyword>
<dbReference type="InterPro" id="IPR050131">
    <property type="entry name" value="Peptidase_S8_subtilisin-like"/>
</dbReference>
<accession>A0AAN8NGD6</accession>
<comment type="similarity">
    <text evidence="1">Belongs to the peptidase S8 family.</text>
</comment>
<protein>
    <recommendedName>
        <fullName evidence="6">Peptidase S8/S53 domain-containing protein</fullName>
    </recommendedName>
</protein>
<gene>
    <name evidence="7" type="ORF">TWF506_006175</name>
</gene>
<comment type="caution">
    <text evidence="7">The sequence shown here is derived from an EMBL/GenBank/DDBJ whole genome shotgun (WGS) entry which is preliminary data.</text>
</comment>
<evidence type="ECO:0000256" key="5">
    <source>
        <dbReference type="SAM" id="MobiDB-lite"/>
    </source>
</evidence>
<dbReference type="Pfam" id="PF00082">
    <property type="entry name" value="Peptidase_S8"/>
    <property type="match status" value="1"/>
</dbReference>
<evidence type="ECO:0000256" key="1">
    <source>
        <dbReference type="ARBA" id="ARBA00011073"/>
    </source>
</evidence>
<name>A0AAN8NGD6_9PEZI</name>
<feature type="compositionally biased region" description="Basic and acidic residues" evidence="5">
    <location>
        <begin position="44"/>
        <end position="62"/>
    </location>
</feature>
<evidence type="ECO:0000256" key="3">
    <source>
        <dbReference type="ARBA" id="ARBA00022801"/>
    </source>
</evidence>
<proteinExistence type="inferred from homology"/>
<feature type="domain" description="Peptidase S8/S53" evidence="6">
    <location>
        <begin position="147"/>
        <end position="396"/>
    </location>
</feature>
<keyword evidence="3" id="KW-0378">Hydrolase</keyword>
<evidence type="ECO:0000259" key="6">
    <source>
        <dbReference type="Pfam" id="PF00082"/>
    </source>
</evidence>
<feature type="compositionally biased region" description="Polar residues" evidence="5">
    <location>
        <begin position="63"/>
        <end position="75"/>
    </location>
</feature>
<dbReference type="Gene3D" id="3.40.50.200">
    <property type="entry name" value="Peptidase S8/S53 domain"/>
    <property type="match status" value="1"/>
</dbReference>
<dbReference type="InterPro" id="IPR036852">
    <property type="entry name" value="Peptidase_S8/S53_dom_sf"/>
</dbReference>
<dbReference type="CDD" id="cd00306">
    <property type="entry name" value="Peptidases_S8_S53"/>
    <property type="match status" value="1"/>
</dbReference>
<dbReference type="PANTHER" id="PTHR43806">
    <property type="entry name" value="PEPTIDASE S8"/>
    <property type="match status" value="1"/>
</dbReference>
<dbReference type="EMBL" id="JAVHJM010000003">
    <property type="protein sequence ID" value="KAK6516266.1"/>
    <property type="molecule type" value="Genomic_DNA"/>
</dbReference>
<organism evidence="7 8">
    <name type="scientific">Arthrobotrys conoides</name>
    <dbReference type="NCBI Taxonomy" id="74498"/>
    <lineage>
        <taxon>Eukaryota</taxon>
        <taxon>Fungi</taxon>
        <taxon>Dikarya</taxon>
        <taxon>Ascomycota</taxon>
        <taxon>Pezizomycotina</taxon>
        <taxon>Orbiliomycetes</taxon>
        <taxon>Orbiliales</taxon>
        <taxon>Orbiliaceae</taxon>
        <taxon>Arthrobotrys</taxon>
    </lineage>
</organism>
<dbReference type="PRINTS" id="PR00723">
    <property type="entry name" value="SUBTILISIN"/>
</dbReference>
<dbReference type="GO" id="GO:0004252">
    <property type="term" value="F:serine-type endopeptidase activity"/>
    <property type="evidence" value="ECO:0007669"/>
    <property type="project" value="InterPro"/>
</dbReference>
<dbReference type="SUPFAM" id="SSF52743">
    <property type="entry name" value="Subtilisin-like"/>
    <property type="match status" value="1"/>
</dbReference>
<dbReference type="InterPro" id="IPR015500">
    <property type="entry name" value="Peptidase_S8_subtilisin-rel"/>
</dbReference>
<evidence type="ECO:0000313" key="8">
    <source>
        <dbReference type="Proteomes" id="UP001307849"/>
    </source>
</evidence>
<dbReference type="GO" id="GO:0006508">
    <property type="term" value="P:proteolysis"/>
    <property type="evidence" value="ECO:0007669"/>
    <property type="project" value="UniProtKB-KW"/>
</dbReference>
<dbReference type="PANTHER" id="PTHR43806:SF11">
    <property type="entry name" value="CEREVISIN-RELATED"/>
    <property type="match status" value="1"/>
</dbReference>
<dbReference type="InterPro" id="IPR000209">
    <property type="entry name" value="Peptidase_S8/S53_dom"/>
</dbReference>
<feature type="region of interest" description="Disordered" evidence="5">
    <location>
        <begin position="35"/>
        <end position="90"/>
    </location>
</feature>
<keyword evidence="8" id="KW-1185">Reference proteome</keyword>
<evidence type="ECO:0000313" key="7">
    <source>
        <dbReference type="EMBL" id="KAK6516266.1"/>
    </source>
</evidence>
<dbReference type="AlphaFoldDB" id="A0AAN8NGD6"/>
<evidence type="ECO:0000256" key="4">
    <source>
        <dbReference type="ARBA" id="ARBA00022825"/>
    </source>
</evidence>
<dbReference type="Proteomes" id="UP001307849">
    <property type="component" value="Unassembled WGS sequence"/>
</dbReference>
<keyword evidence="4" id="KW-0720">Serine protease</keyword>